<sequence>MLVLALVTSLAALSQALSFPRGGQQGSYRPNVPRDLADGIYAMSLDARGKEVHARVVGTPPPPGVITSALSRFANPSVNGKKGGGGGGGGDHQRRSAQNMTISAYCACDNHIDRINATQAVDDLAKQLGNGVWLEKQAMYAKNGDVVSFVYKGVNRTWASGATMRAMISIIGKACGDDVVGAARYDTFAEGQAGAVTGLMLLSDSPQPTLGKIKSCPH</sequence>
<dbReference type="GeneID" id="72070399"/>
<protein>
    <submittedName>
        <fullName evidence="3">Uncharacterized protein</fullName>
    </submittedName>
</protein>
<evidence type="ECO:0000256" key="2">
    <source>
        <dbReference type="SAM" id="SignalP"/>
    </source>
</evidence>
<evidence type="ECO:0000313" key="4">
    <source>
        <dbReference type="Proteomes" id="UP000829364"/>
    </source>
</evidence>
<gene>
    <name evidence="3" type="ORF">JDV02_008453</name>
</gene>
<dbReference type="OrthoDB" id="4926314at2759"/>
<feature type="chain" id="PRO_5040330817" evidence="2">
    <location>
        <begin position="17"/>
        <end position="218"/>
    </location>
</feature>
<proteinExistence type="predicted"/>
<reference evidence="3" key="1">
    <citation type="submission" date="2021-11" db="EMBL/GenBank/DDBJ databases">
        <title>Purpureocillium_takamizusanense_genome.</title>
        <authorList>
            <person name="Nguyen N.-H."/>
        </authorList>
    </citation>
    <scope>NUCLEOTIDE SEQUENCE</scope>
    <source>
        <strain evidence="3">PT3</strain>
    </source>
</reference>
<organism evidence="3 4">
    <name type="scientific">Purpureocillium takamizusanense</name>
    <dbReference type="NCBI Taxonomy" id="2060973"/>
    <lineage>
        <taxon>Eukaryota</taxon>
        <taxon>Fungi</taxon>
        <taxon>Dikarya</taxon>
        <taxon>Ascomycota</taxon>
        <taxon>Pezizomycotina</taxon>
        <taxon>Sordariomycetes</taxon>
        <taxon>Hypocreomycetidae</taxon>
        <taxon>Hypocreales</taxon>
        <taxon>Ophiocordycipitaceae</taxon>
        <taxon>Purpureocillium</taxon>
    </lineage>
</organism>
<dbReference type="KEGG" id="ptkz:JDV02_008453"/>
<dbReference type="RefSeq" id="XP_047846058.1">
    <property type="nucleotide sequence ID" value="XM_047990052.1"/>
</dbReference>
<dbReference type="EMBL" id="CP086361">
    <property type="protein sequence ID" value="UNI22577.1"/>
    <property type="molecule type" value="Genomic_DNA"/>
</dbReference>
<dbReference type="AlphaFoldDB" id="A0A9Q8VF90"/>
<feature type="signal peptide" evidence="2">
    <location>
        <begin position="1"/>
        <end position="16"/>
    </location>
</feature>
<evidence type="ECO:0000256" key="1">
    <source>
        <dbReference type="SAM" id="MobiDB-lite"/>
    </source>
</evidence>
<keyword evidence="2" id="KW-0732">Signal</keyword>
<evidence type="ECO:0000313" key="3">
    <source>
        <dbReference type="EMBL" id="UNI22577.1"/>
    </source>
</evidence>
<name>A0A9Q8VF90_9HYPO</name>
<dbReference type="Proteomes" id="UP000829364">
    <property type="component" value="Chromosome 8"/>
</dbReference>
<feature type="compositionally biased region" description="Gly residues" evidence="1">
    <location>
        <begin position="81"/>
        <end position="90"/>
    </location>
</feature>
<accession>A0A9Q8VF90</accession>
<feature type="region of interest" description="Disordered" evidence="1">
    <location>
        <begin position="76"/>
        <end position="95"/>
    </location>
</feature>
<keyword evidence="4" id="KW-1185">Reference proteome</keyword>